<name>A0A5C6M0Q4_9PLAN</name>
<dbReference type="PROSITE" id="PS50965">
    <property type="entry name" value="NERD"/>
    <property type="match status" value="1"/>
</dbReference>
<feature type="domain" description="NERD" evidence="1">
    <location>
        <begin position="14"/>
        <end position="131"/>
    </location>
</feature>
<accession>A0A5C6M0Q4</accession>
<organism evidence="2 3">
    <name type="scientific">Planctomyces bekefii</name>
    <dbReference type="NCBI Taxonomy" id="1653850"/>
    <lineage>
        <taxon>Bacteria</taxon>
        <taxon>Pseudomonadati</taxon>
        <taxon>Planctomycetota</taxon>
        <taxon>Planctomycetia</taxon>
        <taxon>Planctomycetales</taxon>
        <taxon>Planctomycetaceae</taxon>
        <taxon>Planctomyces</taxon>
    </lineage>
</organism>
<evidence type="ECO:0000259" key="1">
    <source>
        <dbReference type="PROSITE" id="PS50965"/>
    </source>
</evidence>
<dbReference type="InterPro" id="IPR011528">
    <property type="entry name" value="NERD"/>
</dbReference>
<proteinExistence type="predicted"/>
<dbReference type="AlphaFoldDB" id="A0A5C6M0Q4"/>
<evidence type="ECO:0000313" key="3">
    <source>
        <dbReference type="Proteomes" id="UP000321083"/>
    </source>
</evidence>
<protein>
    <recommendedName>
        <fullName evidence="1">NERD domain-containing protein</fullName>
    </recommendedName>
</protein>
<reference evidence="2 3" key="2">
    <citation type="submission" date="2019-08" db="EMBL/GenBank/DDBJ databases">
        <authorList>
            <person name="Henke P."/>
        </authorList>
    </citation>
    <scope>NUCLEOTIDE SEQUENCE [LARGE SCALE GENOMIC DNA]</scope>
    <source>
        <strain evidence="2">Phe10_nw2017</strain>
    </source>
</reference>
<comment type="caution">
    <text evidence="2">The sequence shown here is derived from an EMBL/GenBank/DDBJ whole genome shotgun (WGS) entry which is preliminary data.</text>
</comment>
<keyword evidence="3" id="KW-1185">Reference proteome</keyword>
<feature type="non-terminal residue" evidence="2">
    <location>
        <position position="178"/>
    </location>
</feature>
<sequence>MVTNLHNWVGDSASRDQGFIAAIESIRSQFPAEDSWRAWCNFEFVAEDGSINDVDLLVFCPQGFFLIEVVSRGGRLEGDAGTWTWDSEGRKVSVDPPLAAAKAKAERLSHVLSTQLQALKKGPIPSIEVLVYLSARNLQCELPENAREFLCLQDDIHSALQHRRTPGLTPDVQGPCDR</sequence>
<dbReference type="Pfam" id="PF08378">
    <property type="entry name" value="NERD"/>
    <property type="match status" value="1"/>
</dbReference>
<dbReference type="Proteomes" id="UP000321083">
    <property type="component" value="Unassembled WGS sequence"/>
</dbReference>
<evidence type="ECO:0000313" key="2">
    <source>
        <dbReference type="EMBL" id="TWW08178.1"/>
    </source>
</evidence>
<gene>
    <name evidence="2" type="ORF">E3A20_26940</name>
</gene>
<dbReference type="EMBL" id="SRHE01000802">
    <property type="protein sequence ID" value="TWW08178.1"/>
    <property type="molecule type" value="Genomic_DNA"/>
</dbReference>
<reference evidence="2 3" key="1">
    <citation type="submission" date="2019-08" db="EMBL/GenBank/DDBJ databases">
        <title>100 year-old enigma solved: identification of Planctomyces bekefii, the type genus and species of the phylum Planctomycetes.</title>
        <authorList>
            <person name="Svetlana D.N."/>
            <person name="Overmann J."/>
        </authorList>
    </citation>
    <scope>NUCLEOTIDE SEQUENCE [LARGE SCALE GENOMIC DNA]</scope>
    <source>
        <strain evidence="2">Phe10_nw2017</strain>
    </source>
</reference>